<evidence type="ECO:0000256" key="6">
    <source>
        <dbReference type="ARBA" id="ARBA00022840"/>
    </source>
</evidence>
<keyword evidence="4" id="KW-0547">Nucleotide-binding</keyword>
<comment type="catalytic activity">
    <reaction evidence="7">
        <text>L-threonyl-[protein] + ATP = O-phospho-L-threonyl-[protein] + ADP + H(+)</text>
        <dbReference type="Rhea" id="RHEA:46608"/>
        <dbReference type="Rhea" id="RHEA-COMP:11060"/>
        <dbReference type="Rhea" id="RHEA-COMP:11605"/>
        <dbReference type="ChEBI" id="CHEBI:15378"/>
        <dbReference type="ChEBI" id="CHEBI:30013"/>
        <dbReference type="ChEBI" id="CHEBI:30616"/>
        <dbReference type="ChEBI" id="CHEBI:61977"/>
        <dbReference type="ChEBI" id="CHEBI:456216"/>
        <dbReference type="EC" id="2.7.11.1"/>
    </reaction>
</comment>
<evidence type="ECO:0000256" key="9">
    <source>
        <dbReference type="SAM" id="MobiDB-lite"/>
    </source>
</evidence>
<feature type="region of interest" description="Disordered" evidence="9">
    <location>
        <begin position="333"/>
        <end position="412"/>
    </location>
</feature>
<dbReference type="InterPro" id="IPR000719">
    <property type="entry name" value="Prot_kinase_dom"/>
</dbReference>
<keyword evidence="6" id="KW-0067">ATP-binding</keyword>
<keyword evidence="2" id="KW-0723">Serine/threonine-protein kinase</keyword>
<dbReference type="InterPro" id="IPR011009">
    <property type="entry name" value="Kinase-like_dom_sf"/>
</dbReference>
<dbReference type="SMART" id="SM00220">
    <property type="entry name" value="S_TKc"/>
    <property type="match status" value="1"/>
</dbReference>
<feature type="compositionally biased region" description="Basic and acidic residues" evidence="9">
    <location>
        <begin position="396"/>
        <end position="412"/>
    </location>
</feature>
<dbReference type="PROSITE" id="PS50011">
    <property type="entry name" value="PROTEIN_KINASE_DOM"/>
    <property type="match status" value="1"/>
</dbReference>
<keyword evidence="3" id="KW-0808">Transferase</keyword>
<keyword evidence="5" id="KW-0418">Kinase</keyword>
<feature type="compositionally biased region" description="Basic and acidic residues" evidence="9">
    <location>
        <begin position="344"/>
        <end position="361"/>
    </location>
</feature>
<sequence>MPETKSDCDANSCAEPPDKDGDDASEFVEVDPTGRYGRYDDVLGKGAFKTVYRAFDEVDGIEVAWNQVKVQDVLQSPEDLERLYSEVHLLKTLKHKNIIKFYNSWVDTKTKNVNFITEIFTSGTLRQYRKRHKHVDIKAVKNWSRQILRGLLYLHSHDPPIIHRDLKCDNIFVNGNQGEVKIGDLGLAAILRQAHAAHSVIGTPEFMAPELYEEEYNELVDIYSFGMCLLEMVTFEYPYSECTNAAQIYKKVTSGKKPAALEKVKDPEVRGFVEKCLATVSRRLPARELLTDPFLQCEGDRETVDCVPCISLPKMRADDMEELGVIPENHNAVAIPGETATPQKVEDEHAQGDGSRQEEKGTASASRPNSGMSTGGQAESEDDYGHTHNQIRTGKYTKEEQPRRSRDFRVKGKRRDDDAIFLRLRIADPEGHIRNIHFPFDVEADTPMSVATEMVAELDLSDQDVTTIAEMIDAEILVLVPEWKSGVAVDDTGIGDGEICLPSDEGCGNAHDGSDVLATMSSEGSILDQLPSSWKARSHSPRGSSTAIGSPPRVEGTMHGRFEEITYLSRGENSRRGSEAPPVFSSDSSGDCHEGDDWDLGGRPSTMRSGVSVADSGSPAHQTTYSSATRDASHSETYHSESSAFNELGFFKNTAQNTQSGKGYAKNHYRAAKTVCGFFGESGDAHAATAGNAGKGVLGGAQNDLVLAPWELGRLAWLLRRRTGAFSDLRVDV</sequence>
<dbReference type="InterPro" id="IPR050588">
    <property type="entry name" value="WNK_Ser-Thr_kinase"/>
</dbReference>
<evidence type="ECO:0000256" key="3">
    <source>
        <dbReference type="ARBA" id="ARBA00022679"/>
    </source>
</evidence>
<dbReference type="SUPFAM" id="SSF56112">
    <property type="entry name" value="Protein kinase-like (PK-like)"/>
    <property type="match status" value="1"/>
</dbReference>
<gene>
    <name evidence="11" type="ORF">CSSPJE1EN2_LOCUS17526</name>
</gene>
<feature type="region of interest" description="Disordered" evidence="9">
    <location>
        <begin position="531"/>
        <end position="639"/>
    </location>
</feature>
<dbReference type="Proteomes" id="UP001497522">
    <property type="component" value="Chromosome 4"/>
</dbReference>
<proteinExistence type="predicted"/>
<dbReference type="PROSITE" id="PS00108">
    <property type="entry name" value="PROTEIN_KINASE_ST"/>
    <property type="match status" value="1"/>
</dbReference>
<evidence type="ECO:0000256" key="7">
    <source>
        <dbReference type="ARBA" id="ARBA00047899"/>
    </source>
</evidence>
<dbReference type="PANTHER" id="PTHR13902">
    <property type="entry name" value="SERINE/THREONINE-PROTEIN KINASE WNK WITH NO LYSINE -RELATED"/>
    <property type="match status" value="1"/>
</dbReference>
<evidence type="ECO:0000256" key="2">
    <source>
        <dbReference type="ARBA" id="ARBA00022527"/>
    </source>
</evidence>
<feature type="compositionally biased region" description="Polar residues" evidence="9">
    <location>
        <begin position="363"/>
        <end position="377"/>
    </location>
</feature>
<dbReference type="EC" id="2.7.11.1" evidence="1"/>
<protein>
    <recommendedName>
        <fullName evidence="1">non-specific serine/threonine protein kinase</fullName>
        <ecNumber evidence="1">2.7.11.1</ecNumber>
    </recommendedName>
</protein>
<evidence type="ECO:0000256" key="4">
    <source>
        <dbReference type="ARBA" id="ARBA00022741"/>
    </source>
</evidence>
<comment type="catalytic activity">
    <reaction evidence="8">
        <text>L-seryl-[protein] + ATP = O-phospho-L-seryl-[protein] + ADP + H(+)</text>
        <dbReference type="Rhea" id="RHEA:17989"/>
        <dbReference type="Rhea" id="RHEA-COMP:9863"/>
        <dbReference type="Rhea" id="RHEA-COMP:11604"/>
        <dbReference type="ChEBI" id="CHEBI:15378"/>
        <dbReference type="ChEBI" id="CHEBI:29999"/>
        <dbReference type="ChEBI" id="CHEBI:30616"/>
        <dbReference type="ChEBI" id="CHEBI:83421"/>
        <dbReference type="ChEBI" id="CHEBI:456216"/>
        <dbReference type="EC" id="2.7.11.1"/>
    </reaction>
</comment>
<keyword evidence="12" id="KW-1185">Reference proteome</keyword>
<organism evidence="11 12">
    <name type="scientific">Sphagnum jensenii</name>
    <dbReference type="NCBI Taxonomy" id="128206"/>
    <lineage>
        <taxon>Eukaryota</taxon>
        <taxon>Viridiplantae</taxon>
        <taxon>Streptophyta</taxon>
        <taxon>Embryophyta</taxon>
        <taxon>Bryophyta</taxon>
        <taxon>Sphagnophytina</taxon>
        <taxon>Sphagnopsida</taxon>
        <taxon>Sphagnales</taxon>
        <taxon>Sphagnaceae</taxon>
        <taxon>Sphagnum</taxon>
    </lineage>
</organism>
<dbReference type="CDD" id="cd13983">
    <property type="entry name" value="STKc_WNK"/>
    <property type="match status" value="1"/>
</dbReference>
<dbReference type="Pfam" id="PF12202">
    <property type="entry name" value="OSR1_C"/>
    <property type="match status" value="1"/>
</dbReference>
<dbReference type="Gene3D" id="3.10.20.90">
    <property type="entry name" value="Phosphatidylinositol 3-kinase Catalytic Subunit, Chain A, domain 1"/>
    <property type="match status" value="1"/>
</dbReference>
<evidence type="ECO:0000313" key="11">
    <source>
        <dbReference type="EMBL" id="CAK9875277.1"/>
    </source>
</evidence>
<evidence type="ECO:0000259" key="10">
    <source>
        <dbReference type="PROSITE" id="PS50011"/>
    </source>
</evidence>
<reference evidence="11" key="1">
    <citation type="submission" date="2024-03" db="EMBL/GenBank/DDBJ databases">
        <authorList>
            <consortium name="ELIXIR-Norway"/>
            <consortium name="Elixir Norway"/>
        </authorList>
    </citation>
    <scope>NUCLEOTIDE SEQUENCE</scope>
</reference>
<evidence type="ECO:0000256" key="8">
    <source>
        <dbReference type="ARBA" id="ARBA00048679"/>
    </source>
</evidence>
<accession>A0ABP1BIB1</accession>
<feature type="region of interest" description="Disordered" evidence="9">
    <location>
        <begin position="1"/>
        <end position="27"/>
    </location>
</feature>
<dbReference type="InterPro" id="IPR024678">
    <property type="entry name" value="Kinase_OSR1/WNK_CCT"/>
</dbReference>
<dbReference type="Pfam" id="PF00069">
    <property type="entry name" value="Pkinase"/>
    <property type="match status" value="1"/>
</dbReference>
<evidence type="ECO:0000256" key="1">
    <source>
        <dbReference type="ARBA" id="ARBA00012513"/>
    </source>
</evidence>
<evidence type="ECO:0000313" key="12">
    <source>
        <dbReference type="Proteomes" id="UP001497522"/>
    </source>
</evidence>
<dbReference type="EMBL" id="OZ023705">
    <property type="protein sequence ID" value="CAK9875277.1"/>
    <property type="molecule type" value="Genomic_DNA"/>
</dbReference>
<feature type="compositionally biased region" description="Polar residues" evidence="9">
    <location>
        <begin position="619"/>
        <end position="630"/>
    </location>
</feature>
<evidence type="ECO:0000256" key="5">
    <source>
        <dbReference type="ARBA" id="ARBA00022777"/>
    </source>
</evidence>
<dbReference type="Gene3D" id="3.30.200.20">
    <property type="entry name" value="Phosphorylase Kinase, domain 1"/>
    <property type="match status" value="1"/>
</dbReference>
<feature type="domain" description="Protein kinase" evidence="10">
    <location>
        <begin position="37"/>
        <end position="295"/>
    </location>
</feature>
<dbReference type="InterPro" id="IPR008271">
    <property type="entry name" value="Ser/Thr_kinase_AS"/>
</dbReference>
<name>A0ABP1BIB1_9BRYO</name>
<dbReference type="Gene3D" id="1.10.510.10">
    <property type="entry name" value="Transferase(Phosphotransferase) domain 1"/>
    <property type="match status" value="1"/>
</dbReference>